<evidence type="ECO:0000256" key="7">
    <source>
        <dbReference type="PROSITE-ProRule" id="PRU10141"/>
    </source>
</evidence>
<evidence type="ECO:0000256" key="5">
    <source>
        <dbReference type="ARBA" id="ARBA00022777"/>
    </source>
</evidence>
<dbReference type="PROSITE" id="PS50011">
    <property type="entry name" value="PROTEIN_KINASE_DOM"/>
    <property type="match status" value="1"/>
</dbReference>
<dbReference type="InterPro" id="IPR008271">
    <property type="entry name" value="Ser/Thr_kinase_AS"/>
</dbReference>
<feature type="non-terminal residue" evidence="11">
    <location>
        <position position="1"/>
    </location>
</feature>
<sequence length="477" mass="51924">MSRIRGIEAKTQKNVHQISLTCKKVCNEINKKKHEGETYSKEDAEKQQITDLLHKLPTLDKIFEVHRKIGEGTFSSVYLGSLRRHAVLPSSERRWFAIKHLVPTAHPARIEHELRCLQDMGGKNNVIGIELCLRHFDTIVFIMPYIPHRKFSEYVGEMDASELRLYMRALLVALRHVHSFGVIHRDVKPSNFLYDRENKRYLLVDFGLAQRICLAPDEPPPPTTNKRAREELEDDPCPGAKRMALDLTVGAKRANVSAPTPKEGGGGGGGGCSCWGVGGVCAMGGCGARAAMRAARAGTQGFRPPEVLLKWARQGAAVDLWAAGVVLATVLANRYPFFRATDDVSALAEVADLLGTDALQRTALALGRRVVTSTRRPGLCLRKLCARLRGVPVCGRGEGGEGGEGGSPGGLCAACRKPRPLCLCPDENVPATSLDPRVSVAGFPDSAFALAARLLEPDPALRISADRALRHPFLADG</sequence>
<evidence type="ECO:0000256" key="8">
    <source>
        <dbReference type="RuleBase" id="RU000304"/>
    </source>
</evidence>
<dbReference type="SUPFAM" id="SSF56112">
    <property type="entry name" value="Protein kinase-like (PK-like)"/>
    <property type="match status" value="1"/>
</dbReference>
<dbReference type="EC" id="2.7.11.1" evidence="1"/>
<reference evidence="11" key="1">
    <citation type="submission" date="2022-03" db="EMBL/GenBank/DDBJ databases">
        <authorList>
            <person name="Martin H S."/>
        </authorList>
    </citation>
    <scope>NUCLEOTIDE SEQUENCE</scope>
</reference>
<accession>A0ABN8IX55</accession>
<keyword evidence="2 8" id="KW-0723">Serine/threonine-protein kinase</keyword>
<evidence type="ECO:0000256" key="1">
    <source>
        <dbReference type="ARBA" id="ARBA00012513"/>
    </source>
</evidence>
<name>A0ABN8IX55_9NEOP</name>
<dbReference type="SMART" id="SM00220">
    <property type="entry name" value="S_TKc"/>
    <property type="match status" value="1"/>
</dbReference>
<keyword evidence="3" id="KW-0808">Transferase</keyword>
<dbReference type="PROSITE" id="PS00107">
    <property type="entry name" value="PROTEIN_KINASE_ATP"/>
    <property type="match status" value="1"/>
</dbReference>
<dbReference type="EMBL" id="OW152817">
    <property type="protein sequence ID" value="CAH2068082.1"/>
    <property type="molecule type" value="Genomic_DNA"/>
</dbReference>
<gene>
    <name evidence="11" type="ORF">IPOD504_LOCUS14019</name>
</gene>
<feature type="domain" description="Protein kinase" evidence="10">
    <location>
        <begin position="63"/>
        <end position="474"/>
    </location>
</feature>
<dbReference type="Gene3D" id="3.30.200.20">
    <property type="entry name" value="Phosphorylase Kinase, domain 1"/>
    <property type="match status" value="1"/>
</dbReference>
<evidence type="ECO:0000256" key="2">
    <source>
        <dbReference type="ARBA" id="ARBA00022527"/>
    </source>
</evidence>
<evidence type="ECO:0000256" key="9">
    <source>
        <dbReference type="SAM" id="MobiDB-lite"/>
    </source>
</evidence>
<feature type="binding site" evidence="7">
    <location>
        <position position="99"/>
    </location>
    <ligand>
        <name>ATP</name>
        <dbReference type="ChEBI" id="CHEBI:30616"/>
    </ligand>
</feature>
<organism evidence="11 12">
    <name type="scientific">Iphiclides podalirius</name>
    <name type="common">scarce swallowtail</name>
    <dbReference type="NCBI Taxonomy" id="110791"/>
    <lineage>
        <taxon>Eukaryota</taxon>
        <taxon>Metazoa</taxon>
        <taxon>Ecdysozoa</taxon>
        <taxon>Arthropoda</taxon>
        <taxon>Hexapoda</taxon>
        <taxon>Insecta</taxon>
        <taxon>Pterygota</taxon>
        <taxon>Neoptera</taxon>
        <taxon>Endopterygota</taxon>
        <taxon>Lepidoptera</taxon>
        <taxon>Glossata</taxon>
        <taxon>Ditrysia</taxon>
        <taxon>Papilionoidea</taxon>
        <taxon>Papilionidae</taxon>
        <taxon>Papilioninae</taxon>
        <taxon>Iphiclides</taxon>
    </lineage>
</organism>
<evidence type="ECO:0000313" key="12">
    <source>
        <dbReference type="Proteomes" id="UP000837857"/>
    </source>
</evidence>
<dbReference type="Proteomes" id="UP000837857">
    <property type="component" value="Chromosome 5"/>
</dbReference>
<dbReference type="Gene3D" id="1.10.510.10">
    <property type="entry name" value="Transferase(Phosphotransferase) domain 1"/>
    <property type="match status" value="1"/>
</dbReference>
<evidence type="ECO:0000256" key="3">
    <source>
        <dbReference type="ARBA" id="ARBA00022679"/>
    </source>
</evidence>
<keyword evidence="5" id="KW-0418">Kinase</keyword>
<comment type="similarity">
    <text evidence="8">Belongs to the protein kinase superfamily.</text>
</comment>
<dbReference type="InterPro" id="IPR011009">
    <property type="entry name" value="Kinase-like_dom_sf"/>
</dbReference>
<protein>
    <recommendedName>
        <fullName evidence="1">non-specific serine/threonine protein kinase</fullName>
        <ecNumber evidence="1">2.7.11.1</ecNumber>
    </recommendedName>
</protein>
<feature type="region of interest" description="Disordered" evidence="9">
    <location>
        <begin position="215"/>
        <end position="235"/>
    </location>
</feature>
<dbReference type="Pfam" id="PF00069">
    <property type="entry name" value="Pkinase"/>
    <property type="match status" value="2"/>
</dbReference>
<dbReference type="InterPro" id="IPR000719">
    <property type="entry name" value="Prot_kinase_dom"/>
</dbReference>
<dbReference type="PANTHER" id="PTHR44167">
    <property type="entry name" value="OVARIAN-SPECIFIC SERINE/THREONINE-PROTEIN KINASE LOK-RELATED"/>
    <property type="match status" value="1"/>
</dbReference>
<keyword evidence="12" id="KW-1185">Reference proteome</keyword>
<evidence type="ECO:0000256" key="6">
    <source>
        <dbReference type="ARBA" id="ARBA00022840"/>
    </source>
</evidence>
<dbReference type="InterPro" id="IPR017441">
    <property type="entry name" value="Protein_kinase_ATP_BS"/>
</dbReference>
<proteinExistence type="inferred from homology"/>
<dbReference type="CDD" id="cd14019">
    <property type="entry name" value="STKc_Cdc7"/>
    <property type="match status" value="1"/>
</dbReference>
<dbReference type="PANTHER" id="PTHR44167:SF23">
    <property type="entry name" value="CDC7 KINASE, ISOFORM A-RELATED"/>
    <property type="match status" value="1"/>
</dbReference>
<keyword evidence="6 7" id="KW-0067">ATP-binding</keyword>
<evidence type="ECO:0000256" key="4">
    <source>
        <dbReference type="ARBA" id="ARBA00022741"/>
    </source>
</evidence>
<evidence type="ECO:0000313" key="11">
    <source>
        <dbReference type="EMBL" id="CAH2068082.1"/>
    </source>
</evidence>
<dbReference type="PROSITE" id="PS00108">
    <property type="entry name" value="PROTEIN_KINASE_ST"/>
    <property type="match status" value="1"/>
</dbReference>
<keyword evidence="4 7" id="KW-0547">Nucleotide-binding</keyword>
<evidence type="ECO:0000259" key="10">
    <source>
        <dbReference type="PROSITE" id="PS50011"/>
    </source>
</evidence>